<dbReference type="PANTHER" id="PTHR47331:SF4">
    <property type="entry name" value="PEPTIDASE S1 DOMAIN-CONTAINING PROTEIN"/>
    <property type="match status" value="1"/>
</dbReference>
<sequence length="308" mass="34776">MGKSSTVPFPASRCLKKSAEDNAQLHPKAAQMLQNDFYVDLSGAQTLAEAIQLQKDVSSVLQEAGFFLRKWASHNLELLATIQENLRETQNVLPLDKEDSVSTLGLLWNPVSDRFQVKCHITSTAKVHTTTKRSILSTVASVFGPLGLIIQFIISCKILLQKLWQEKLQQDEPVPTPLLNKWTRPQRQLPDVSHITTNRKVLCANVTDIQLHGFRESSERAYGACLYLRSIDLYGEITCELLYAISKVAPIKKTTLPRLELCGALLLAKLYKKANTAHFLIRERGTSLPSQDLTNMKFNRLSRWHQLQ</sequence>
<keyword evidence="2" id="KW-1185">Reference proteome</keyword>
<name>A0A6L2PHN9_COPFO</name>
<reference evidence="2" key="1">
    <citation type="submission" date="2020-01" db="EMBL/GenBank/DDBJ databases">
        <title>Draft genome sequence of the Termite Coptotermes fromosanus.</title>
        <authorList>
            <person name="Itakura S."/>
            <person name="Yosikawa Y."/>
            <person name="Umezawa K."/>
        </authorList>
    </citation>
    <scope>NUCLEOTIDE SEQUENCE [LARGE SCALE GENOMIC DNA]</scope>
</reference>
<evidence type="ECO:0000313" key="2">
    <source>
        <dbReference type="Proteomes" id="UP000502823"/>
    </source>
</evidence>
<dbReference type="OrthoDB" id="7698561at2759"/>
<organism evidence="1 2">
    <name type="scientific">Coptotermes formosanus</name>
    <name type="common">Formosan subterranean termite</name>
    <dbReference type="NCBI Taxonomy" id="36987"/>
    <lineage>
        <taxon>Eukaryota</taxon>
        <taxon>Metazoa</taxon>
        <taxon>Ecdysozoa</taxon>
        <taxon>Arthropoda</taxon>
        <taxon>Hexapoda</taxon>
        <taxon>Insecta</taxon>
        <taxon>Pterygota</taxon>
        <taxon>Neoptera</taxon>
        <taxon>Polyneoptera</taxon>
        <taxon>Dictyoptera</taxon>
        <taxon>Blattodea</taxon>
        <taxon>Blattoidea</taxon>
        <taxon>Termitoidae</taxon>
        <taxon>Rhinotermitidae</taxon>
        <taxon>Coptotermes</taxon>
    </lineage>
</organism>
<dbReference type="InterPro" id="IPR008042">
    <property type="entry name" value="Retrotrans_Pao"/>
</dbReference>
<evidence type="ECO:0000313" key="1">
    <source>
        <dbReference type="EMBL" id="GFG29958.1"/>
    </source>
</evidence>
<dbReference type="Proteomes" id="UP000502823">
    <property type="component" value="Unassembled WGS sequence"/>
</dbReference>
<dbReference type="AlphaFoldDB" id="A0A6L2PHN9"/>
<accession>A0A6L2PHN9</accession>
<dbReference type="EMBL" id="BLKM01000184">
    <property type="protein sequence ID" value="GFG29958.1"/>
    <property type="molecule type" value="Genomic_DNA"/>
</dbReference>
<dbReference type="InParanoid" id="A0A6L2PHN9"/>
<gene>
    <name evidence="1" type="ORF">Cfor_05473</name>
</gene>
<dbReference type="Pfam" id="PF05380">
    <property type="entry name" value="Peptidase_A17"/>
    <property type="match status" value="1"/>
</dbReference>
<protein>
    <submittedName>
        <fullName evidence="1">Uncharacterized protein</fullName>
    </submittedName>
</protein>
<dbReference type="PANTHER" id="PTHR47331">
    <property type="entry name" value="PHD-TYPE DOMAIN-CONTAINING PROTEIN"/>
    <property type="match status" value="1"/>
</dbReference>
<proteinExistence type="predicted"/>
<comment type="caution">
    <text evidence="1">The sequence shown here is derived from an EMBL/GenBank/DDBJ whole genome shotgun (WGS) entry which is preliminary data.</text>
</comment>